<organism evidence="2 3">
    <name type="scientific">Vulcanisaeta souniana JCM 11219</name>
    <dbReference type="NCBI Taxonomy" id="1293586"/>
    <lineage>
        <taxon>Archaea</taxon>
        <taxon>Thermoproteota</taxon>
        <taxon>Thermoprotei</taxon>
        <taxon>Thermoproteales</taxon>
        <taxon>Thermoproteaceae</taxon>
        <taxon>Vulcanisaeta</taxon>
    </lineage>
</organism>
<dbReference type="Pfam" id="PF13692">
    <property type="entry name" value="Glyco_trans_1_4"/>
    <property type="match status" value="1"/>
</dbReference>
<reference evidence="2" key="2">
    <citation type="submission" date="2020-09" db="EMBL/GenBank/DDBJ databases">
        <authorList>
            <person name="Sun Q."/>
            <person name="Ohkuma M."/>
        </authorList>
    </citation>
    <scope>NUCLEOTIDE SEQUENCE</scope>
    <source>
        <strain evidence="2">JCM 11219</strain>
    </source>
</reference>
<dbReference type="CDD" id="cd03801">
    <property type="entry name" value="GT4_PimA-like"/>
    <property type="match status" value="1"/>
</dbReference>
<evidence type="ECO:0000313" key="3">
    <source>
        <dbReference type="Proteomes" id="UP000657075"/>
    </source>
</evidence>
<evidence type="ECO:0000313" key="4">
    <source>
        <dbReference type="Proteomes" id="UP001060771"/>
    </source>
</evidence>
<dbReference type="PANTHER" id="PTHR12526">
    <property type="entry name" value="GLYCOSYLTRANSFERASE"/>
    <property type="match status" value="1"/>
</dbReference>
<dbReference type="PANTHER" id="PTHR12526:SF590">
    <property type="entry name" value="ALPHA-MALTOSE-1-PHOSPHATE SYNTHASE"/>
    <property type="match status" value="1"/>
</dbReference>
<dbReference type="EMBL" id="AP026830">
    <property type="protein sequence ID" value="BDR91438.1"/>
    <property type="molecule type" value="Genomic_DNA"/>
</dbReference>
<evidence type="ECO:0008006" key="5">
    <source>
        <dbReference type="Google" id="ProtNLM"/>
    </source>
</evidence>
<sequence length="257" mass="29573">MPFFLNLFIPRTPWVQEIDQPVFNLFEKYLNKSRSSALYRLAMRVFRYLFNRDDVVMITWTQWSKEGLEMEGFRDVRVVPPPMRTSPRKIDNEITVGFIGVEYQRKGGDIAEDVMSKLPRRIKKVYVGKSPRRVSGIEYHEPMRREELLKLMSEFDVLLFPTRGEAYGFTALEAMSMGIPVVASNVDSMPEVISDGGLLCNVNDTRCFLDSVKELVNSPDYIMELGARAKAIVAQRHSPSVVGKELLGIYRELSEYE</sequence>
<reference evidence="1" key="4">
    <citation type="journal article" date="2023" name="Microbiol. Resour. Announc.">
        <title>Complete Genome Sequence of Vulcanisaeta souniana Strain IC-059, a Hyperthermophilic Archaeon Isolated from Hot Spring Water in Japan.</title>
        <authorList>
            <person name="Kato S."/>
            <person name="Itoh T."/>
            <person name="Wu L."/>
            <person name="Ma J."/>
            <person name="Ohkuma M."/>
        </authorList>
    </citation>
    <scope>NUCLEOTIDE SEQUENCE</scope>
    <source>
        <strain evidence="1">JCM 11219</strain>
    </source>
</reference>
<dbReference type="AlphaFoldDB" id="A0A830DZX4"/>
<dbReference type="GeneID" id="76206087"/>
<dbReference type="EMBL" id="BMNM01000002">
    <property type="protein sequence ID" value="GGI73165.1"/>
    <property type="molecule type" value="Genomic_DNA"/>
</dbReference>
<gene>
    <name evidence="2" type="ORF">GCM10007112_07530</name>
    <name evidence="1" type="ORF">Vsou_05310</name>
</gene>
<dbReference type="GO" id="GO:0016757">
    <property type="term" value="F:glycosyltransferase activity"/>
    <property type="evidence" value="ECO:0007669"/>
    <property type="project" value="TreeGrafter"/>
</dbReference>
<protein>
    <recommendedName>
        <fullName evidence="5">Glycosyltransferase</fullName>
    </recommendedName>
</protein>
<reference evidence="2" key="1">
    <citation type="journal article" date="2014" name="Int. J. Syst. Evol. Microbiol.">
        <title>Complete genome sequence of Corynebacterium casei LMG S-19264T (=DSM 44701T), isolated from a smear-ripened cheese.</title>
        <authorList>
            <consortium name="US DOE Joint Genome Institute (JGI-PGF)"/>
            <person name="Walter F."/>
            <person name="Albersmeier A."/>
            <person name="Kalinowski J."/>
            <person name="Ruckert C."/>
        </authorList>
    </citation>
    <scope>NUCLEOTIDE SEQUENCE</scope>
    <source>
        <strain evidence="2">JCM 11219</strain>
    </source>
</reference>
<dbReference type="RefSeq" id="WP_229709735.1">
    <property type="nucleotide sequence ID" value="NZ_AP026830.1"/>
</dbReference>
<dbReference type="SUPFAM" id="SSF53756">
    <property type="entry name" value="UDP-Glycosyltransferase/glycogen phosphorylase"/>
    <property type="match status" value="1"/>
</dbReference>
<name>A0A830DZX4_9CREN</name>
<proteinExistence type="predicted"/>
<evidence type="ECO:0000313" key="2">
    <source>
        <dbReference type="EMBL" id="GGI73165.1"/>
    </source>
</evidence>
<dbReference type="Gene3D" id="3.40.50.2000">
    <property type="entry name" value="Glycogen Phosphorylase B"/>
    <property type="match status" value="2"/>
</dbReference>
<evidence type="ECO:0000313" key="1">
    <source>
        <dbReference type="EMBL" id="BDR91438.1"/>
    </source>
</evidence>
<accession>A0A830DZX4</accession>
<dbReference type="Proteomes" id="UP000657075">
    <property type="component" value="Unassembled WGS sequence"/>
</dbReference>
<reference evidence="4" key="3">
    <citation type="submission" date="2022-09" db="EMBL/GenBank/DDBJ databases">
        <title>Complete genome sequence of Vulcanisaeta souniana.</title>
        <authorList>
            <person name="Kato S."/>
            <person name="Itoh T."/>
            <person name="Ohkuma M."/>
        </authorList>
    </citation>
    <scope>NUCLEOTIDE SEQUENCE [LARGE SCALE GENOMIC DNA]</scope>
    <source>
        <strain evidence="4">JCM 11219</strain>
    </source>
</reference>
<dbReference type="Proteomes" id="UP001060771">
    <property type="component" value="Chromosome"/>
</dbReference>
<keyword evidence="4" id="KW-1185">Reference proteome</keyword>